<dbReference type="OrthoDB" id="10020454at2759"/>
<evidence type="ECO:0000256" key="1">
    <source>
        <dbReference type="SAM" id="Phobius"/>
    </source>
</evidence>
<organism evidence="2 4">
    <name type="scientific">Rotaria sordida</name>
    <dbReference type="NCBI Taxonomy" id="392033"/>
    <lineage>
        <taxon>Eukaryota</taxon>
        <taxon>Metazoa</taxon>
        <taxon>Spiralia</taxon>
        <taxon>Gnathifera</taxon>
        <taxon>Rotifera</taxon>
        <taxon>Eurotatoria</taxon>
        <taxon>Bdelloidea</taxon>
        <taxon>Philodinida</taxon>
        <taxon>Philodinidae</taxon>
        <taxon>Rotaria</taxon>
    </lineage>
</organism>
<evidence type="ECO:0000313" key="2">
    <source>
        <dbReference type="EMBL" id="CAF1354296.1"/>
    </source>
</evidence>
<keyword evidence="1" id="KW-1133">Transmembrane helix</keyword>
<evidence type="ECO:0000313" key="4">
    <source>
        <dbReference type="Proteomes" id="UP000663882"/>
    </source>
</evidence>
<dbReference type="EMBL" id="CAJNOO010003777">
    <property type="protein sequence ID" value="CAF1354296.1"/>
    <property type="molecule type" value="Genomic_DNA"/>
</dbReference>
<accession>A0A815HI56</accession>
<feature type="transmembrane region" description="Helical" evidence="1">
    <location>
        <begin position="46"/>
        <end position="65"/>
    </location>
</feature>
<keyword evidence="1" id="KW-0472">Membrane</keyword>
<dbReference type="Proteomes" id="UP000663823">
    <property type="component" value="Unassembled WGS sequence"/>
</dbReference>
<keyword evidence="1" id="KW-0812">Transmembrane</keyword>
<reference evidence="2" key="1">
    <citation type="submission" date="2021-02" db="EMBL/GenBank/DDBJ databases">
        <authorList>
            <person name="Nowell W R."/>
        </authorList>
    </citation>
    <scope>NUCLEOTIDE SEQUENCE</scope>
</reference>
<dbReference type="EMBL" id="CAJOAX010004990">
    <property type="protein sequence ID" value="CAF3930305.1"/>
    <property type="molecule type" value="Genomic_DNA"/>
</dbReference>
<dbReference type="Proteomes" id="UP000663882">
    <property type="component" value="Unassembled WGS sequence"/>
</dbReference>
<protein>
    <submittedName>
        <fullName evidence="2">Uncharacterized protein</fullName>
    </submittedName>
</protein>
<comment type="caution">
    <text evidence="2">The sequence shown here is derived from an EMBL/GenBank/DDBJ whole genome shotgun (WGS) entry which is preliminary data.</text>
</comment>
<gene>
    <name evidence="3" type="ORF">OTI717_LOCUS25308</name>
    <name evidence="2" type="ORF">RFH988_LOCUS32471</name>
</gene>
<name>A0A815HI56_9BILA</name>
<sequence length="377" mass="43264">MINSPSSSSEHTQQVSYEVFNKLLSLNLFASDPSLVEKRFQNQEIIATRIYIILFILCLIVAIIYCGPFNQETISIKLKYPTMNIVNDLRGRNLSSLSCPCSKVAIPYSQILSIKPEYHSICSSEYVSLSYIIDIRKKKDNISAALGAHYRLLSSLCQSSHRFIENAREVFDTFELISVETLTRSSFDIQIQSLISTFISQIPANYRRTLSFIVGSFRVNQLLHRFRTNWLIDLTDENEQYILKTFPRNFSSSNCSCAISSNCSEPLTGDIVTGCFPYDGFRLSKFENFSLQKLNDELFVETWKNTSNYTNYFETCSPLQCQYILPDRNNPVIMLTNILGLYGGLTYSLRLIIGESLLAYRWWIQHVTKIPDINEIS</sequence>
<proteinExistence type="predicted"/>
<dbReference type="AlphaFoldDB" id="A0A815HI56"/>
<evidence type="ECO:0000313" key="3">
    <source>
        <dbReference type="EMBL" id="CAF3930305.1"/>
    </source>
</evidence>